<dbReference type="SUPFAM" id="SSF49384">
    <property type="entry name" value="Carbohydrate-binding domain"/>
    <property type="match status" value="1"/>
</dbReference>
<keyword evidence="2" id="KW-0472">Membrane</keyword>
<keyword evidence="2" id="KW-1133">Transmembrane helix</keyword>
<dbReference type="SUPFAM" id="SSF49452">
    <property type="entry name" value="Starch-binding domain-like"/>
    <property type="match status" value="1"/>
</dbReference>
<sequence length="445" mass="46495">MKNLLSKLLIINILILSLVFFTSENAFAGGSFYLSPSSKTVPQGTTYSIAVRISSTDPINAVQANLSYPTDKLDFVGISTSGSAFDLQVENTGGGGQVKLARGLVGTVTGDKLIATVTFRAKVGSGSSSINFTAGTEAVDASGNPVVNATSGGTYTFAPPPAPSPPPDTTAPKITDVKVTETAFKGATIEWKTDEPASSLVEYGPNDKYGLSAEGGGATKDHKVGFSSELLIPGVLYHFRVKSADSAGNIATGEDGTFKTSGYTVQVKVVDQKGNPVEGVEVTLASEIQKAKTDKDGIATFKDVAPGEHLVLVESKSGLVSSMVEVKAATAEEIASGKIPPQGVEVKIIPPRTDPLVYVAALLAGLIVILLGVAAVWGWQEWKGRGKNTSSGPDNKQPEAALKPTKTEKPEQQEGQEKTQSPKNPPPPKPVLPRGESKIEVFRAD</sequence>
<evidence type="ECO:0000313" key="4">
    <source>
        <dbReference type="Proteomes" id="UP000176299"/>
    </source>
</evidence>
<gene>
    <name evidence="3" type="ORF">A2113_03495</name>
</gene>
<proteinExistence type="predicted"/>
<organism evidence="3 4">
    <name type="scientific">Candidatus Woykebacteria bacterium GWA1_44_8</name>
    <dbReference type="NCBI Taxonomy" id="1802591"/>
    <lineage>
        <taxon>Bacteria</taxon>
        <taxon>Candidatus Woykeibacteriota</taxon>
    </lineage>
</organism>
<dbReference type="STRING" id="1802591.A2113_03495"/>
<dbReference type="CDD" id="cd08547">
    <property type="entry name" value="Type_II_cohesin"/>
    <property type="match status" value="1"/>
</dbReference>
<dbReference type="GO" id="GO:0046872">
    <property type="term" value="F:metal ion binding"/>
    <property type="evidence" value="ECO:0007669"/>
    <property type="project" value="InterPro"/>
</dbReference>
<accession>A0A1G1W3A2</accession>
<dbReference type="InterPro" id="IPR008965">
    <property type="entry name" value="CBM2/CBM3_carb-bd_dom_sf"/>
</dbReference>
<reference evidence="3 4" key="1">
    <citation type="journal article" date="2016" name="Nat. Commun.">
        <title>Thousands of microbial genomes shed light on interconnected biogeochemical processes in an aquifer system.</title>
        <authorList>
            <person name="Anantharaman K."/>
            <person name="Brown C.T."/>
            <person name="Hug L.A."/>
            <person name="Sharon I."/>
            <person name="Castelle C.J."/>
            <person name="Probst A.J."/>
            <person name="Thomas B.C."/>
            <person name="Singh A."/>
            <person name="Wilkins M.J."/>
            <person name="Karaoz U."/>
            <person name="Brodie E.L."/>
            <person name="Williams K.H."/>
            <person name="Hubbard S.S."/>
            <person name="Banfield J.F."/>
        </authorList>
    </citation>
    <scope>NUCLEOTIDE SEQUENCE [LARGE SCALE GENOMIC DNA]</scope>
</reference>
<dbReference type="InterPro" id="IPR008963">
    <property type="entry name" value="Purple_acid_Pase-like_N"/>
</dbReference>
<dbReference type="GO" id="GO:0030246">
    <property type="term" value="F:carbohydrate binding"/>
    <property type="evidence" value="ECO:0007669"/>
    <property type="project" value="InterPro"/>
</dbReference>
<feature type="compositionally biased region" description="Basic and acidic residues" evidence="1">
    <location>
        <begin position="435"/>
        <end position="445"/>
    </location>
</feature>
<dbReference type="SUPFAM" id="SSF49363">
    <property type="entry name" value="Purple acid phosphatase, N-terminal domain"/>
    <property type="match status" value="1"/>
</dbReference>
<name>A0A1G1W3A2_9BACT</name>
<dbReference type="InterPro" id="IPR013783">
    <property type="entry name" value="Ig-like_fold"/>
</dbReference>
<feature type="compositionally biased region" description="Basic and acidic residues" evidence="1">
    <location>
        <begin position="405"/>
        <end position="417"/>
    </location>
</feature>
<evidence type="ECO:0000256" key="1">
    <source>
        <dbReference type="SAM" id="MobiDB-lite"/>
    </source>
</evidence>
<feature type="transmembrane region" description="Helical" evidence="2">
    <location>
        <begin position="356"/>
        <end position="379"/>
    </location>
</feature>
<feature type="region of interest" description="Disordered" evidence="1">
    <location>
        <begin position="384"/>
        <end position="445"/>
    </location>
</feature>
<dbReference type="Proteomes" id="UP000176299">
    <property type="component" value="Unassembled WGS sequence"/>
</dbReference>
<dbReference type="EMBL" id="MHCN01000008">
    <property type="protein sequence ID" value="OGY22168.1"/>
    <property type="molecule type" value="Genomic_DNA"/>
</dbReference>
<dbReference type="Gene3D" id="2.60.40.10">
    <property type="entry name" value="Immunoglobulins"/>
    <property type="match status" value="1"/>
</dbReference>
<protein>
    <recommendedName>
        <fullName evidence="5">Fibronectin type-III domain-containing protein</fullName>
    </recommendedName>
</protein>
<keyword evidence="2" id="KW-0812">Transmembrane</keyword>
<dbReference type="Gene3D" id="2.60.40.680">
    <property type="match status" value="1"/>
</dbReference>
<comment type="caution">
    <text evidence="3">The sequence shown here is derived from an EMBL/GenBank/DDBJ whole genome shotgun (WGS) entry which is preliminary data.</text>
</comment>
<dbReference type="Pfam" id="PF13620">
    <property type="entry name" value="CarboxypepD_reg"/>
    <property type="match status" value="1"/>
</dbReference>
<evidence type="ECO:0000256" key="2">
    <source>
        <dbReference type="SAM" id="Phobius"/>
    </source>
</evidence>
<dbReference type="AlphaFoldDB" id="A0A1G1W3A2"/>
<evidence type="ECO:0000313" key="3">
    <source>
        <dbReference type="EMBL" id="OGY22168.1"/>
    </source>
</evidence>
<dbReference type="GO" id="GO:0003993">
    <property type="term" value="F:acid phosphatase activity"/>
    <property type="evidence" value="ECO:0007669"/>
    <property type="project" value="InterPro"/>
</dbReference>
<dbReference type="InterPro" id="IPR013784">
    <property type="entry name" value="Carb-bd-like_fold"/>
</dbReference>
<evidence type="ECO:0008006" key="5">
    <source>
        <dbReference type="Google" id="ProtNLM"/>
    </source>
</evidence>